<keyword evidence="2" id="KW-0808">Transferase</keyword>
<organism evidence="3 4">
    <name type="scientific">Buddleja alternifolia</name>
    <dbReference type="NCBI Taxonomy" id="168488"/>
    <lineage>
        <taxon>Eukaryota</taxon>
        <taxon>Viridiplantae</taxon>
        <taxon>Streptophyta</taxon>
        <taxon>Embryophyta</taxon>
        <taxon>Tracheophyta</taxon>
        <taxon>Spermatophyta</taxon>
        <taxon>Magnoliopsida</taxon>
        <taxon>eudicotyledons</taxon>
        <taxon>Gunneridae</taxon>
        <taxon>Pentapetalae</taxon>
        <taxon>asterids</taxon>
        <taxon>lamiids</taxon>
        <taxon>Lamiales</taxon>
        <taxon>Scrophulariaceae</taxon>
        <taxon>Buddlejeae</taxon>
        <taxon>Buddleja</taxon>
    </lineage>
</organism>
<evidence type="ECO:0000313" key="4">
    <source>
        <dbReference type="Proteomes" id="UP000826271"/>
    </source>
</evidence>
<dbReference type="Pfam" id="PF00201">
    <property type="entry name" value="UDPGT"/>
    <property type="match status" value="1"/>
</dbReference>
<evidence type="ECO:0000256" key="1">
    <source>
        <dbReference type="ARBA" id="ARBA00009995"/>
    </source>
</evidence>
<comment type="caution">
    <text evidence="3">The sequence shown here is derived from an EMBL/GenBank/DDBJ whole genome shotgun (WGS) entry which is preliminary data.</text>
</comment>
<dbReference type="AlphaFoldDB" id="A0AAV6XXY1"/>
<dbReference type="GO" id="GO:0080043">
    <property type="term" value="F:quercetin 3-O-glucosyltransferase activity"/>
    <property type="evidence" value="ECO:0007669"/>
    <property type="project" value="TreeGrafter"/>
</dbReference>
<sequence length="647" mass="72942">MAPTEITHPIRDCHVVAVPYPGRGHVNAMMNLCKLLTNSKPNLRITFVVTEEWLGLIGSEEKPPSIRFETIPNVVPSELARAADMVTFMGATQTKMAEPFERLLDRLQAPADIIIADTFLNWAVEVGNRRNIPVASLWPMPATVFSVFYHFDLLVRNGDHPFDVSAFNIDNTFPTVTDYDARVNAHVVERGEERLDYIPGIPSIRLVDIPSIAYIKDQGLIRVTLQNFPYVSKAQYLLITSVYELEPQVIEALKQEFSFPIYAFGPAIPYSNLEKATSLSTNIQNDLYFEWLNSQPPSSVLYIAFGSFLSVSSAQMDEIAAGLHKSGVRFLWVARGEAERLQEKCGNAGKVVPWCEQLKVLSHNSIGGFWTHCGWNSTIESIFSGVPLIAFPLSLDQTTTRKLIVEDWKIGCDGKRGVGPDGMLRSEEISKLVKKFMDFESIERKEMMRMVKKLQNETLKSISDGGLSKANFNSFLDDITSFNMQQVLYKYEVEQGEERVNYISGIPSICLVNIPSIAYTKDQGLLHLTRQLPKCIKGTISIVYFYLESEHQVIEALKHEFSFPIHNLGPTMPYFNLEKASSFSTNIQTDDRYFEWLNSQPSSSTSSAQMDDTADGLHESGVRFLWVARRGAERLQEKCGDARKVVR</sequence>
<reference evidence="3" key="1">
    <citation type="submission" date="2019-10" db="EMBL/GenBank/DDBJ databases">
        <authorList>
            <person name="Zhang R."/>
            <person name="Pan Y."/>
            <person name="Wang J."/>
            <person name="Ma R."/>
            <person name="Yu S."/>
        </authorList>
    </citation>
    <scope>NUCLEOTIDE SEQUENCE</scope>
    <source>
        <strain evidence="3">LA-IB0</strain>
        <tissue evidence="3">Leaf</tissue>
    </source>
</reference>
<dbReference type="CDD" id="cd03784">
    <property type="entry name" value="GT1_Gtf-like"/>
    <property type="match status" value="1"/>
</dbReference>
<evidence type="ECO:0008006" key="5">
    <source>
        <dbReference type="Google" id="ProtNLM"/>
    </source>
</evidence>
<dbReference type="Gene3D" id="3.40.50.2000">
    <property type="entry name" value="Glycogen Phosphorylase B"/>
    <property type="match status" value="4"/>
</dbReference>
<dbReference type="SUPFAM" id="SSF53756">
    <property type="entry name" value="UDP-Glycosyltransferase/glycogen phosphorylase"/>
    <property type="match status" value="2"/>
</dbReference>
<name>A0AAV6XXY1_9LAMI</name>
<dbReference type="EMBL" id="WHWC01000002">
    <property type="protein sequence ID" value="KAG8387288.1"/>
    <property type="molecule type" value="Genomic_DNA"/>
</dbReference>
<evidence type="ECO:0000256" key="2">
    <source>
        <dbReference type="ARBA" id="ARBA00022679"/>
    </source>
</evidence>
<evidence type="ECO:0000313" key="3">
    <source>
        <dbReference type="EMBL" id="KAG8387288.1"/>
    </source>
</evidence>
<dbReference type="FunFam" id="3.40.50.2000:FF:000138">
    <property type="entry name" value="Glycosyltransferase"/>
    <property type="match status" value="1"/>
</dbReference>
<dbReference type="Proteomes" id="UP000826271">
    <property type="component" value="Unassembled WGS sequence"/>
</dbReference>
<protein>
    <recommendedName>
        <fullName evidence="5">UDP-glycosyltransferase</fullName>
    </recommendedName>
</protein>
<keyword evidence="4" id="KW-1185">Reference proteome</keyword>
<comment type="similarity">
    <text evidence="1">Belongs to the UDP-glycosyltransferase family.</text>
</comment>
<gene>
    <name evidence="3" type="ORF">BUALT_Bualt02G0005800</name>
</gene>
<proteinExistence type="inferred from homology"/>
<dbReference type="InterPro" id="IPR002213">
    <property type="entry name" value="UDP_glucos_trans"/>
</dbReference>
<accession>A0AAV6XXY1</accession>
<dbReference type="PANTHER" id="PTHR11926">
    <property type="entry name" value="GLUCOSYL/GLUCURONOSYL TRANSFERASES"/>
    <property type="match status" value="1"/>
</dbReference>
<dbReference type="GO" id="GO:0080044">
    <property type="term" value="F:quercetin 7-O-glucosyltransferase activity"/>
    <property type="evidence" value="ECO:0007669"/>
    <property type="project" value="TreeGrafter"/>
</dbReference>
<dbReference type="PANTHER" id="PTHR11926:SF1395">
    <property type="entry name" value="GLYCOSYLTRANSFERASE"/>
    <property type="match status" value="1"/>
</dbReference>